<gene>
    <name evidence="1" type="ORF">J2Z66_003533</name>
</gene>
<dbReference type="RefSeq" id="WP_209972650.1">
    <property type="nucleotide sequence ID" value="NZ_JAGGLB010000011.1"/>
</dbReference>
<reference evidence="1 2" key="1">
    <citation type="submission" date="2021-03" db="EMBL/GenBank/DDBJ databases">
        <title>Genomic Encyclopedia of Type Strains, Phase IV (KMG-IV): sequencing the most valuable type-strain genomes for metagenomic binning, comparative biology and taxonomic classification.</title>
        <authorList>
            <person name="Goeker M."/>
        </authorList>
    </citation>
    <scope>NUCLEOTIDE SEQUENCE [LARGE SCALE GENOMIC DNA]</scope>
    <source>
        <strain evidence="1 2">DSM 26048</strain>
    </source>
</reference>
<dbReference type="Proteomes" id="UP001519287">
    <property type="component" value="Unassembled WGS sequence"/>
</dbReference>
<sequence>MFGFGKKKKPQDALKQADNLMNKGLTGLLMKSTVSKEHRDRINQSLETAKQAQMASSGSVPLSATAIVVSVADTGKLINFDPIVVLVLDVIENDGSTYRKTLETLVSKIQIPRSGDRVGLGHNPANPSELMYMGLLS</sequence>
<keyword evidence="2" id="KW-1185">Reference proteome</keyword>
<name>A0ABS4IWF6_9BACL</name>
<evidence type="ECO:0000313" key="2">
    <source>
        <dbReference type="Proteomes" id="UP001519287"/>
    </source>
</evidence>
<proteinExistence type="predicted"/>
<comment type="caution">
    <text evidence="1">The sequence shown here is derived from an EMBL/GenBank/DDBJ whole genome shotgun (WGS) entry which is preliminary data.</text>
</comment>
<dbReference type="EMBL" id="JAGGLB010000011">
    <property type="protein sequence ID" value="MBP1991925.1"/>
    <property type="molecule type" value="Genomic_DNA"/>
</dbReference>
<accession>A0ABS4IWF6</accession>
<protein>
    <submittedName>
        <fullName evidence="1">Uncharacterized protein</fullName>
    </submittedName>
</protein>
<organism evidence="1 2">
    <name type="scientific">Paenibacillus eucommiae</name>
    <dbReference type="NCBI Taxonomy" id="1355755"/>
    <lineage>
        <taxon>Bacteria</taxon>
        <taxon>Bacillati</taxon>
        <taxon>Bacillota</taxon>
        <taxon>Bacilli</taxon>
        <taxon>Bacillales</taxon>
        <taxon>Paenibacillaceae</taxon>
        <taxon>Paenibacillus</taxon>
    </lineage>
</organism>
<evidence type="ECO:0000313" key="1">
    <source>
        <dbReference type="EMBL" id="MBP1991925.1"/>
    </source>
</evidence>